<gene>
    <name evidence="4" type="primary">rplL</name>
    <name evidence="7" type="ORF">COV04_04655</name>
</gene>
<feature type="domain" description="Large ribosomal subunit protein bL12 oligomerization" evidence="6">
    <location>
        <begin position="24"/>
        <end position="69"/>
    </location>
</feature>
<comment type="similarity">
    <text evidence="1 4">Belongs to the bacterial ribosomal protein bL12 family.</text>
</comment>
<dbReference type="FunFam" id="3.30.1390.10:FF:000001">
    <property type="entry name" value="50S ribosomal protein L7/L12"/>
    <property type="match status" value="1"/>
</dbReference>
<dbReference type="GO" id="GO:0006412">
    <property type="term" value="P:translation"/>
    <property type="evidence" value="ECO:0007669"/>
    <property type="project" value="UniProtKB-UniRule"/>
</dbReference>
<proteinExistence type="inferred from homology"/>
<dbReference type="Pfam" id="PF16320">
    <property type="entry name" value="Ribosomal_L12_N"/>
    <property type="match status" value="1"/>
</dbReference>
<evidence type="ECO:0000256" key="1">
    <source>
        <dbReference type="ARBA" id="ARBA00007197"/>
    </source>
</evidence>
<comment type="subunit">
    <text evidence="4">Homodimer. Part of the ribosomal stalk of the 50S ribosomal subunit. Forms a multimeric L10(L12)X complex, where L10 forms an elongated spine to which 2 to 4 L12 dimers bind in a sequential fashion. Binds GTP-bound translation factors.</text>
</comment>
<dbReference type="AlphaFoldDB" id="A0A2M8LDE9"/>
<dbReference type="PANTHER" id="PTHR45987:SF4">
    <property type="entry name" value="LARGE RIBOSOMAL SUBUNIT PROTEIN BL12M"/>
    <property type="match status" value="1"/>
</dbReference>
<keyword evidence="2 4" id="KW-0689">Ribosomal protein</keyword>
<dbReference type="Proteomes" id="UP000231152">
    <property type="component" value="Unassembled WGS sequence"/>
</dbReference>
<evidence type="ECO:0000259" key="5">
    <source>
        <dbReference type="Pfam" id="PF00542"/>
    </source>
</evidence>
<evidence type="ECO:0000259" key="6">
    <source>
        <dbReference type="Pfam" id="PF16320"/>
    </source>
</evidence>
<dbReference type="EMBL" id="PFET01000016">
    <property type="protein sequence ID" value="PJE75465.1"/>
    <property type="molecule type" value="Genomic_DNA"/>
</dbReference>
<dbReference type="InterPro" id="IPR036235">
    <property type="entry name" value="Ribosomal_bL12_oligo_N_sf"/>
</dbReference>
<keyword evidence="3 4" id="KW-0687">Ribonucleoprotein</keyword>
<comment type="caution">
    <text evidence="7">The sequence shown here is derived from an EMBL/GenBank/DDBJ whole genome shotgun (WGS) entry which is preliminary data.</text>
</comment>
<evidence type="ECO:0000256" key="3">
    <source>
        <dbReference type="ARBA" id="ARBA00023274"/>
    </source>
</evidence>
<dbReference type="Gene3D" id="3.30.1390.10">
    <property type="match status" value="1"/>
</dbReference>
<dbReference type="InterPro" id="IPR014719">
    <property type="entry name" value="Ribosomal_bL12_C/ClpS-like"/>
</dbReference>
<dbReference type="GO" id="GO:0022625">
    <property type="term" value="C:cytosolic large ribosomal subunit"/>
    <property type="evidence" value="ECO:0007669"/>
    <property type="project" value="TreeGrafter"/>
</dbReference>
<accession>A0A2M8LDE9</accession>
<dbReference type="Gene3D" id="1.20.5.710">
    <property type="entry name" value="Single helix bin"/>
    <property type="match status" value="1"/>
</dbReference>
<comment type="function">
    <text evidence="4">Forms part of the ribosomal stalk which helps the ribosome interact with GTP-bound translation factors. Is thus essential for accurate translation.</text>
</comment>
<dbReference type="Pfam" id="PF00542">
    <property type="entry name" value="Ribosomal_L12"/>
    <property type="match status" value="1"/>
</dbReference>
<dbReference type="GO" id="GO:0003729">
    <property type="term" value="F:mRNA binding"/>
    <property type="evidence" value="ECO:0007669"/>
    <property type="project" value="TreeGrafter"/>
</dbReference>
<evidence type="ECO:0000313" key="7">
    <source>
        <dbReference type="EMBL" id="PJE75465.1"/>
    </source>
</evidence>
<dbReference type="InterPro" id="IPR013823">
    <property type="entry name" value="Ribosomal_bL12_C"/>
</dbReference>
<feature type="domain" description="Large ribosomal subunit protein bL12 C-terminal" evidence="5">
    <location>
        <begin position="81"/>
        <end position="146"/>
    </location>
</feature>
<dbReference type="HAMAP" id="MF_00368">
    <property type="entry name" value="Ribosomal_bL12"/>
    <property type="match status" value="1"/>
</dbReference>
<evidence type="ECO:0000256" key="4">
    <source>
        <dbReference type="HAMAP-Rule" id="MF_00368"/>
    </source>
</evidence>
<evidence type="ECO:0000313" key="8">
    <source>
        <dbReference type="Proteomes" id="UP000231152"/>
    </source>
</evidence>
<dbReference type="SUPFAM" id="SSF54736">
    <property type="entry name" value="ClpS-like"/>
    <property type="match status" value="1"/>
</dbReference>
<dbReference type="InterPro" id="IPR000206">
    <property type="entry name" value="Ribosomal_bL12"/>
</dbReference>
<evidence type="ECO:0000256" key="2">
    <source>
        <dbReference type="ARBA" id="ARBA00022980"/>
    </source>
</evidence>
<reference evidence="7 8" key="1">
    <citation type="submission" date="2017-09" db="EMBL/GenBank/DDBJ databases">
        <title>Depth-based differentiation of microbial function through sediment-hosted aquifers and enrichment of novel symbionts in the deep terrestrial subsurface.</title>
        <authorList>
            <person name="Probst A.J."/>
            <person name="Ladd B."/>
            <person name="Jarett J.K."/>
            <person name="Geller-Mcgrath D.E."/>
            <person name="Sieber C.M."/>
            <person name="Emerson J.B."/>
            <person name="Anantharaman K."/>
            <person name="Thomas B.C."/>
            <person name="Malmstrom R."/>
            <person name="Stieglmeier M."/>
            <person name="Klingl A."/>
            <person name="Woyke T."/>
            <person name="Ryan C.M."/>
            <person name="Banfield J.F."/>
        </authorList>
    </citation>
    <scope>NUCLEOTIDE SEQUENCE [LARGE SCALE GENOMIC DNA]</scope>
    <source>
        <strain evidence="7">CG10_big_fil_rev_8_21_14_0_10_48_11</strain>
    </source>
</reference>
<dbReference type="CDD" id="cd00387">
    <property type="entry name" value="Ribosomal_L7_L12"/>
    <property type="match status" value="1"/>
</dbReference>
<protein>
    <recommendedName>
        <fullName evidence="4">Large ribosomal subunit protein bL12</fullName>
    </recommendedName>
</protein>
<dbReference type="NCBIfam" id="TIGR00855">
    <property type="entry name" value="L12"/>
    <property type="match status" value="1"/>
</dbReference>
<dbReference type="SUPFAM" id="SSF48300">
    <property type="entry name" value="Ribosomal protein L7/12, oligomerisation (N-terminal) domain"/>
    <property type="match status" value="1"/>
</dbReference>
<sequence length="146" mass="15152">MAEEAQQEEKNQDAAEVEVPAKFKAIVDTVSAMSVVDLAELVKVLEEKFGVSAAAPMAMMGAAAPAAGAAGAEEEASAVVNIELTEAGGNKIAVIKVVREITEKGLKDAKDMVDGAPQVVKEGVERAEAEAIKKKLEEAGAKVTFK</sequence>
<dbReference type="GO" id="GO:0003735">
    <property type="term" value="F:structural constituent of ribosome"/>
    <property type="evidence" value="ECO:0007669"/>
    <property type="project" value="InterPro"/>
</dbReference>
<dbReference type="InterPro" id="IPR008932">
    <property type="entry name" value="Ribosomal_bL12_oligo"/>
</dbReference>
<organism evidence="7 8">
    <name type="scientific">Candidatus Uhrbacteria bacterium CG10_big_fil_rev_8_21_14_0_10_48_11</name>
    <dbReference type="NCBI Taxonomy" id="1975037"/>
    <lineage>
        <taxon>Bacteria</taxon>
        <taxon>Candidatus Uhriibacteriota</taxon>
    </lineage>
</organism>
<dbReference type="PANTHER" id="PTHR45987">
    <property type="entry name" value="39S RIBOSOMAL PROTEIN L12"/>
    <property type="match status" value="1"/>
</dbReference>
<name>A0A2M8LDE9_9BACT</name>